<dbReference type="InterPro" id="IPR007621">
    <property type="entry name" value="TPM_dom"/>
</dbReference>
<dbReference type="PANTHER" id="PTHR30373:SF8">
    <property type="entry name" value="BLL7265 PROTEIN"/>
    <property type="match status" value="1"/>
</dbReference>
<dbReference type="AlphaFoldDB" id="A0A351RAE7"/>
<feature type="domain" description="TPM" evidence="1">
    <location>
        <begin position="2"/>
        <end position="116"/>
    </location>
</feature>
<organism evidence="2 3">
    <name type="scientific">Methylotenera mobilis</name>
    <dbReference type="NCBI Taxonomy" id="359408"/>
    <lineage>
        <taxon>Bacteria</taxon>
        <taxon>Pseudomonadati</taxon>
        <taxon>Pseudomonadota</taxon>
        <taxon>Betaproteobacteria</taxon>
        <taxon>Nitrosomonadales</taxon>
        <taxon>Methylophilaceae</taxon>
        <taxon>Methylotenera</taxon>
    </lineage>
</organism>
<proteinExistence type="predicted"/>
<dbReference type="EMBL" id="DNAA01000129">
    <property type="protein sequence ID" value="HBA09018.1"/>
    <property type="molecule type" value="Genomic_DNA"/>
</dbReference>
<evidence type="ECO:0000313" key="2">
    <source>
        <dbReference type="EMBL" id="HBA09018.1"/>
    </source>
</evidence>
<dbReference type="Proteomes" id="UP000264313">
    <property type="component" value="Unassembled WGS sequence"/>
</dbReference>
<accession>A0A351RAE7</accession>
<comment type="caution">
    <text evidence="2">The sequence shown here is derived from an EMBL/GenBank/DDBJ whole genome shotgun (WGS) entry which is preliminary data.</text>
</comment>
<evidence type="ECO:0000259" key="1">
    <source>
        <dbReference type="Pfam" id="PF04536"/>
    </source>
</evidence>
<dbReference type="Gene3D" id="3.10.310.50">
    <property type="match status" value="1"/>
</dbReference>
<dbReference type="STRING" id="1132855.GCA_000384255_02413"/>
<dbReference type="PANTHER" id="PTHR30373">
    <property type="entry name" value="UPF0603 PROTEIN YGCG"/>
    <property type="match status" value="1"/>
</dbReference>
<protein>
    <recommendedName>
        <fullName evidence="1">TPM domain-containing protein</fullName>
    </recommendedName>
</protein>
<dbReference type="Pfam" id="PF04536">
    <property type="entry name" value="TPM_phosphatase"/>
    <property type="match status" value="1"/>
</dbReference>
<reference evidence="2 3" key="1">
    <citation type="journal article" date="2018" name="Nat. Biotechnol.">
        <title>A standardized bacterial taxonomy based on genome phylogeny substantially revises the tree of life.</title>
        <authorList>
            <person name="Parks D.H."/>
            <person name="Chuvochina M."/>
            <person name="Waite D.W."/>
            <person name="Rinke C."/>
            <person name="Skarshewski A."/>
            <person name="Chaumeil P.A."/>
            <person name="Hugenholtz P."/>
        </authorList>
    </citation>
    <scope>NUCLEOTIDE SEQUENCE [LARGE SCALE GENOMIC DNA]</scope>
    <source>
        <strain evidence="2">UBA9958</strain>
    </source>
</reference>
<evidence type="ECO:0000313" key="3">
    <source>
        <dbReference type="Proteomes" id="UP000264313"/>
    </source>
</evidence>
<sequence length="144" mass="16189">MQRIEAAIANSEALHSGEIRFAVEAKLSFLELIARKTAKQRALEVFSELRVWDTAQNNGVLIYLLLADHDFEILADRGIHQHVGGAGWEQISHQMELMFRQGKFEAGVVDGISKISEHLIQYYPAQSENQGENHNELPNAPVIL</sequence>
<gene>
    <name evidence="2" type="ORF">DCW48_05295</name>
</gene>
<name>A0A351RAE7_9PROT</name>